<dbReference type="AlphaFoldDB" id="A0AA88WAP4"/>
<dbReference type="PANTHER" id="PTHR36886:SF3">
    <property type="entry name" value="PROTEIN FRIGIDA-ESSENTIAL 1"/>
    <property type="match status" value="1"/>
</dbReference>
<feature type="region of interest" description="Disordered" evidence="1">
    <location>
        <begin position="141"/>
        <end position="162"/>
    </location>
</feature>
<keyword evidence="3" id="KW-1185">Reference proteome</keyword>
<evidence type="ECO:0000256" key="1">
    <source>
        <dbReference type="SAM" id="MobiDB-lite"/>
    </source>
</evidence>
<dbReference type="InterPro" id="IPR052650">
    <property type="entry name" value="Zinc_finger_CCCH"/>
</dbReference>
<organism evidence="2 3">
    <name type="scientific">Escallonia herrerae</name>
    <dbReference type="NCBI Taxonomy" id="1293975"/>
    <lineage>
        <taxon>Eukaryota</taxon>
        <taxon>Viridiplantae</taxon>
        <taxon>Streptophyta</taxon>
        <taxon>Embryophyta</taxon>
        <taxon>Tracheophyta</taxon>
        <taxon>Spermatophyta</taxon>
        <taxon>Magnoliopsida</taxon>
        <taxon>eudicotyledons</taxon>
        <taxon>Gunneridae</taxon>
        <taxon>Pentapetalae</taxon>
        <taxon>asterids</taxon>
        <taxon>campanulids</taxon>
        <taxon>Escalloniales</taxon>
        <taxon>Escalloniaceae</taxon>
        <taxon>Escallonia</taxon>
    </lineage>
</organism>
<protein>
    <submittedName>
        <fullName evidence="2">Uncharacterized protein</fullName>
    </submittedName>
</protein>
<feature type="region of interest" description="Disordered" evidence="1">
    <location>
        <begin position="193"/>
        <end position="262"/>
    </location>
</feature>
<reference evidence="2" key="1">
    <citation type="submission" date="2022-12" db="EMBL/GenBank/DDBJ databases">
        <title>Draft genome assemblies for two species of Escallonia (Escalloniales).</title>
        <authorList>
            <person name="Chanderbali A."/>
            <person name="Dervinis C."/>
            <person name="Anghel I."/>
            <person name="Soltis D."/>
            <person name="Soltis P."/>
            <person name="Zapata F."/>
        </authorList>
    </citation>
    <scope>NUCLEOTIDE SEQUENCE</scope>
    <source>
        <strain evidence="2">UCBG64.0493</strain>
        <tissue evidence="2">Leaf</tissue>
    </source>
</reference>
<feature type="compositionally biased region" description="Low complexity" evidence="1">
    <location>
        <begin position="222"/>
        <end position="241"/>
    </location>
</feature>
<dbReference type="PANTHER" id="PTHR36886">
    <property type="entry name" value="PROTEIN FRIGIDA-ESSENTIAL 1"/>
    <property type="match status" value="1"/>
</dbReference>
<proteinExistence type="predicted"/>
<feature type="compositionally biased region" description="Basic and acidic residues" evidence="1">
    <location>
        <begin position="245"/>
        <end position="261"/>
    </location>
</feature>
<name>A0AA88WAP4_9ASTE</name>
<feature type="compositionally biased region" description="Basic and acidic residues" evidence="1">
    <location>
        <begin position="142"/>
        <end position="161"/>
    </location>
</feature>
<evidence type="ECO:0000313" key="2">
    <source>
        <dbReference type="EMBL" id="KAK3023034.1"/>
    </source>
</evidence>
<accession>A0AA88WAP4</accession>
<dbReference type="Proteomes" id="UP001188597">
    <property type="component" value="Unassembled WGS sequence"/>
</dbReference>
<evidence type="ECO:0000313" key="3">
    <source>
        <dbReference type="Proteomes" id="UP001188597"/>
    </source>
</evidence>
<gene>
    <name evidence="2" type="ORF">RJ639_044824</name>
</gene>
<sequence length="838" mass="92715">MKLTKLCRSANYEAKKDEMTDVVQVMGFKGQEENLSSGSSNREKSVAILAPDTLAVEDSRGNPQNTCLSETIQEEESRVDGKRTPKDHFDARYVTKAPQYERGTMNAETSQPLGVIGEEMTAAVSVLDGFNEEANGILLSDEETKRMSMHSGEDVKKRAARLDVPVIRPRSLSPGVEFNNGNKRPAVDHAEVNSQQHAGAADGRSKPQASEGLRDSLERSSLDSFPDASASASADNPPSSSERIPAQERGESPRWKSESQELHVSNMDARIMSATKDVEIERLKQNWYLGKYENNVSPVVKGSSPISRGSSVCGTFLSGSVLSSDAYQSTKISSFATSLEEIGAKRNHFMLHDTSSPIFSHSVHPSSSSSQRTTQIYPSEHIPDRTRSSMSFGFSPWNSDPLGTQKRVDGDREYPASVAAALQRSSSPFSLSELEHRSWTNVSGDPFRQVGYQTEISSNDWEPSIPFWPSSFLTRCLSSPGTQYDPIRDSIDSPISDGLPKFSSSSLGTSVVTTTLQRNVDPVSPGTFLPEYSSDKYSLASHHKLYDSLLDSNDFGKDLLIAERETTGSSVAEQQSRSTLANEEKLSFPARVRDISQTNKLNSYHDLVLQADGTRNQGESKLDRARQNAEMDIDLMTDANVQKESKAMKHFRAALIDFVKELVKPSWREGHLSKDAHKVIVKKAVEKVLRALPTHQIPSTAEAIELYFSSSQQKISKLVEVSLPKGVGGSLRLIGYKVSMYGSRNPDMQATFQQVISDLGVVLPLRYVKQESHDQIHCRLPCGHSTSCYYCELEAASLHNQHAQTLETDLILKGLLVVARDRWRTTYRLVLIIHVEEI</sequence>
<comment type="caution">
    <text evidence="2">The sequence shown here is derived from an EMBL/GenBank/DDBJ whole genome shotgun (WGS) entry which is preliminary data.</text>
</comment>
<feature type="compositionally biased region" description="Basic and acidic residues" evidence="1">
    <location>
        <begin position="212"/>
        <end position="221"/>
    </location>
</feature>
<dbReference type="EMBL" id="JAVXUP010000681">
    <property type="protein sequence ID" value="KAK3023034.1"/>
    <property type="molecule type" value="Genomic_DNA"/>
</dbReference>